<dbReference type="PANTHER" id="PTHR12663">
    <property type="entry name" value="ANDROGEN INDUCED INHIBITOR OF PROLIFERATION AS3 / PDS5-RELATED"/>
    <property type="match status" value="1"/>
</dbReference>
<reference evidence="5 6" key="1">
    <citation type="journal article" date="2018" name="Mol. Plant">
        <title>The genome of Artemisia annua provides insight into the evolution of Asteraceae family and artemisinin biosynthesis.</title>
        <authorList>
            <person name="Shen Q."/>
            <person name="Zhang L."/>
            <person name="Liao Z."/>
            <person name="Wang S."/>
            <person name="Yan T."/>
            <person name="Shi P."/>
            <person name="Liu M."/>
            <person name="Fu X."/>
            <person name="Pan Q."/>
            <person name="Wang Y."/>
            <person name="Lv Z."/>
            <person name="Lu X."/>
            <person name="Zhang F."/>
            <person name="Jiang W."/>
            <person name="Ma Y."/>
            <person name="Chen M."/>
            <person name="Hao X."/>
            <person name="Li L."/>
            <person name="Tang Y."/>
            <person name="Lv G."/>
            <person name="Zhou Y."/>
            <person name="Sun X."/>
            <person name="Brodelius P.E."/>
            <person name="Rose J.K.C."/>
            <person name="Tang K."/>
        </authorList>
    </citation>
    <scope>NUCLEOTIDE SEQUENCE [LARGE SCALE GENOMIC DNA]</scope>
    <source>
        <strain evidence="6">cv. Huhao1</strain>
        <tissue evidence="5">Leaf</tissue>
    </source>
</reference>
<dbReference type="CDD" id="cd20404">
    <property type="entry name" value="Tudor_Agenet_AtEML-like"/>
    <property type="match status" value="1"/>
</dbReference>
<gene>
    <name evidence="5" type="ORF">CTI12_AA525390</name>
</gene>
<dbReference type="GO" id="GO:0006281">
    <property type="term" value="P:DNA repair"/>
    <property type="evidence" value="ECO:0007669"/>
    <property type="project" value="UniProtKB-KW"/>
</dbReference>
<keyword evidence="4" id="KW-0539">Nucleus</keyword>
<sequence length="481" mass="54864">MNVSMSAACCICEILRITAPNTPYNHEQIKEFFEVVVTSFEKLSSVSGGYYGKMNKVLQLFSKARLPLLMLDLQMDGHRLIVRLFKHFLDVSDSNPTAIVLEMENIMSMIIEKNEEFAYVLPTLVITSLKKDNQIASPVCWQFGKKALMICATKLKLHPPDMVRDMSIAVYDYAQMVAHICKTASEDNVMEVNMVQTLRHCQEASMPSNSATELNVKRKRNDEKAQSVAEVLVGRRIKVWWAKDEMYRQGVVKSFDCVYNSYKMHKVLFDDDGIEVFFDLKRKRWMLFEDVSTMRKAVPIKVSPPESGIICVQGYKVKSINAPILKAIFKKHGDIAAKCVFPDAMRTYLLEAVCEIVGRIETNDVTNIISKMKEIEDQVSVAEVAKINVAWLRAYLDTIHKMNEAQKKSTSLLETKTKTSLVKMAAKTDVKESYDEFVAARNRLIKAKKCVKVLELVEKKLNDNLLESKAEKDSWTRQPII</sequence>
<dbReference type="GO" id="GO:0000785">
    <property type="term" value="C:chromatin"/>
    <property type="evidence" value="ECO:0007669"/>
    <property type="project" value="TreeGrafter"/>
</dbReference>
<dbReference type="GO" id="GO:0007064">
    <property type="term" value="P:mitotic sister chromatid cohesion"/>
    <property type="evidence" value="ECO:0007669"/>
    <property type="project" value="InterPro"/>
</dbReference>
<keyword evidence="2" id="KW-0227">DNA damage</keyword>
<keyword evidence="6" id="KW-1185">Reference proteome</keyword>
<dbReference type="InterPro" id="IPR039776">
    <property type="entry name" value="Pds5"/>
</dbReference>
<comment type="subcellular location">
    <subcellularLocation>
        <location evidence="1">Nucleus</location>
    </subcellularLocation>
</comment>
<dbReference type="Pfam" id="PF05278">
    <property type="entry name" value="PEARLI-4"/>
    <property type="match status" value="1"/>
</dbReference>
<organism evidence="5 6">
    <name type="scientific">Artemisia annua</name>
    <name type="common">Sweet wormwood</name>
    <dbReference type="NCBI Taxonomy" id="35608"/>
    <lineage>
        <taxon>Eukaryota</taxon>
        <taxon>Viridiplantae</taxon>
        <taxon>Streptophyta</taxon>
        <taxon>Embryophyta</taxon>
        <taxon>Tracheophyta</taxon>
        <taxon>Spermatophyta</taxon>
        <taxon>Magnoliopsida</taxon>
        <taxon>eudicotyledons</taxon>
        <taxon>Gunneridae</taxon>
        <taxon>Pentapetalae</taxon>
        <taxon>asterids</taxon>
        <taxon>campanulids</taxon>
        <taxon>Asterales</taxon>
        <taxon>Asteraceae</taxon>
        <taxon>Asteroideae</taxon>
        <taxon>Anthemideae</taxon>
        <taxon>Artemisiinae</taxon>
        <taxon>Artemisia</taxon>
    </lineage>
</organism>
<evidence type="ECO:0000313" key="6">
    <source>
        <dbReference type="Proteomes" id="UP000245207"/>
    </source>
</evidence>
<evidence type="ECO:0000256" key="3">
    <source>
        <dbReference type="ARBA" id="ARBA00023204"/>
    </source>
</evidence>
<accession>A0A2U1L6B4</accession>
<evidence type="ECO:0000256" key="4">
    <source>
        <dbReference type="ARBA" id="ARBA00023242"/>
    </source>
</evidence>
<dbReference type="Pfam" id="PF20168">
    <property type="entry name" value="PDS5"/>
    <property type="match status" value="1"/>
</dbReference>
<keyword evidence="3" id="KW-0234">DNA repair</keyword>
<evidence type="ECO:0000313" key="5">
    <source>
        <dbReference type="EMBL" id="PWA44546.1"/>
    </source>
</evidence>
<name>A0A2U1L6B4_ARTAN</name>
<evidence type="ECO:0000256" key="1">
    <source>
        <dbReference type="ARBA" id="ARBA00004123"/>
    </source>
</evidence>
<comment type="caution">
    <text evidence="5">The sequence shown here is derived from an EMBL/GenBank/DDBJ whole genome shotgun (WGS) entry which is preliminary data.</text>
</comment>
<dbReference type="InterPro" id="IPR007942">
    <property type="entry name" value="PLipase-like"/>
</dbReference>
<dbReference type="PANTHER" id="PTHR12663:SF63">
    <property type="entry name" value="PHOSPHOLIPASE-LIKE PROTEIN-RELATED"/>
    <property type="match status" value="1"/>
</dbReference>
<dbReference type="AlphaFoldDB" id="A0A2U1L6B4"/>
<dbReference type="GO" id="GO:0005634">
    <property type="term" value="C:nucleus"/>
    <property type="evidence" value="ECO:0007669"/>
    <property type="project" value="UniProtKB-SubCell"/>
</dbReference>
<evidence type="ECO:0000256" key="2">
    <source>
        <dbReference type="ARBA" id="ARBA00022763"/>
    </source>
</evidence>
<proteinExistence type="predicted"/>
<dbReference type="OrthoDB" id="200660at2759"/>
<protein>
    <submittedName>
        <fullName evidence="5">Phospholipase-like protein</fullName>
    </submittedName>
</protein>
<dbReference type="EMBL" id="PKPP01011219">
    <property type="protein sequence ID" value="PWA44546.1"/>
    <property type="molecule type" value="Genomic_DNA"/>
</dbReference>
<dbReference type="Proteomes" id="UP000245207">
    <property type="component" value="Unassembled WGS sequence"/>
</dbReference>